<proteinExistence type="predicted"/>
<dbReference type="AlphaFoldDB" id="A0A0F9T9U5"/>
<dbReference type="EMBL" id="LAZR01000377">
    <property type="protein sequence ID" value="KKN71727.1"/>
    <property type="molecule type" value="Genomic_DNA"/>
</dbReference>
<gene>
    <name evidence="2" type="ORF">LCGC14_0417930</name>
</gene>
<protein>
    <recommendedName>
        <fullName evidence="1">HNH domain-containing protein</fullName>
    </recommendedName>
</protein>
<dbReference type="GO" id="GO:0008270">
    <property type="term" value="F:zinc ion binding"/>
    <property type="evidence" value="ECO:0007669"/>
    <property type="project" value="InterPro"/>
</dbReference>
<dbReference type="GO" id="GO:0003676">
    <property type="term" value="F:nucleic acid binding"/>
    <property type="evidence" value="ECO:0007669"/>
    <property type="project" value="InterPro"/>
</dbReference>
<organism evidence="2">
    <name type="scientific">marine sediment metagenome</name>
    <dbReference type="NCBI Taxonomy" id="412755"/>
    <lineage>
        <taxon>unclassified sequences</taxon>
        <taxon>metagenomes</taxon>
        <taxon>ecological metagenomes</taxon>
    </lineage>
</organism>
<accession>A0A0F9T9U5</accession>
<dbReference type="Pfam" id="PF01844">
    <property type="entry name" value="HNH"/>
    <property type="match status" value="1"/>
</dbReference>
<reference evidence="2" key="1">
    <citation type="journal article" date="2015" name="Nature">
        <title>Complex archaea that bridge the gap between prokaryotes and eukaryotes.</title>
        <authorList>
            <person name="Spang A."/>
            <person name="Saw J.H."/>
            <person name="Jorgensen S.L."/>
            <person name="Zaremba-Niedzwiedzka K."/>
            <person name="Martijn J."/>
            <person name="Lind A.E."/>
            <person name="van Eijk R."/>
            <person name="Schleper C."/>
            <person name="Guy L."/>
            <person name="Ettema T.J."/>
        </authorList>
    </citation>
    <scope>NUCLEOTIDE SEQUENCE</scope>
</reference>
<dbReference type="InterPro" id="IPR002711">
    <property type="entry name" value="HNH"/>
</dbReference>
<dbReference type="GO" id="GO:0004519">
    <property type="term" value="F:endonuclease activity"/>
    <property type="evidence" value="ECO:0007669"/>
    <property type="project" value="InterPro"/>
</dbReference>
<name>A0A0F9T9U5_9ZZZZ</name>
<feature type="domain" description="HNH" evidence="1">
    <location>
        <begin position="23"/>
        <end position="71"/>
    </location>
</feature>
<sequence>MRIKVDKADQMFSWYVRKRDDHCMRCLSPVGYNLKGQPNTHENSHYFGRRKENTRYDPENCDTLCTACHVTWGSEDREDYRDFKIKQLGEEGFKNLMIRSYLTKKKDRAASYIYAKTLYDSIPSLE</sequence>
<evidence type="ECO:0000259" key="1">
    <source>
        <dbReference type="Pfam" id="PF01844"/>
    </source>
</evidence>
<comment type="caution">
    <text evidence="2">The sequence shown here is derived from an EMBL/GenBank/DDBJ whole genome shotgun (WGS) entry which is preliminary data.</text>
</comment>
<evidence type="ECO:0000313" key="2">
    <source>
        <dbReference type="EMBL" id="KKN71727.1"/>
    </source>
</evidence>